<evidence type="ECO:0000256" key="1">
    <source>
        <dbReference type="ARBA" id="ARBA00004651"/>
    </source>
</evidence>
<gene>
    <name evidence="7" type="ORF">SRT_04570</name>
</gene>
<feature type="transmembrane region" description="Helical" evidence="6">
    <location>
        <begin position="499"/>
        <end position="522"/>
    </location>
</feature>
<feature type="transmembrane region" description="Helical" evidence="6">
    <location>
        <begin position="375"/>
        <end position="398"/>
    </location>
</feature>
<dbReference type="InterPro" id="IPR024923">
    <property type="entry name" value="PG_synth_SpoVB"/>
</dbReference>
<protein>
    <submittedName>
        <fullName evidence="7">MOP superfamilymultidrug/oligosaccharidyl-lipid/ polysaccharide flippase transporter</fullName>
    </submittedName>
</protein>
<comment type="subcellular location">
    <subcellularLocation>
        <location evidence="1">Cell membrane</location>
        <topology evidence="1">Multi-pass membrane protein</topology>
    </subcellularLocation>
</comment>
<reference evidence="7 8" key="1">
    <citation type="journal article" date="2016" name="Microbiol. Immunol.">
        <title>Complete genome sequence of Streptococcus troglodytae TKU31 isolated from the oral cavity of a chimpanzee (Pan troglodytes).</title>
        <authorList>
            <person name="Okamoto M."/>
            <person name="Naito M."/>
            <person name="Miyanohara M."/>
            <person name="Imai S."/>
            <person name="Nomura Y."/>
            <person name="Saito W."/>
            <person name="Momoi Y."/>
            <person name="Takada K."/>
            <person name="Miyabe-Nishiwaki T."/>
            <person name="Tomonaga M."/>
            <person name="Hanada N."/>
        </authorList>
    </citation>
    <scope>NUCLEOTIDE SEQUENCE [LARGE SCALE GENOMIC DNA]</scope>
    <source>
        <strain evidence="8">TKU 31</strain>
    </source>
</reference>
<evidence type="ECO:0000256" key="2">
    <source>
        <dbReference type="ARBA" id="ARBA00022475"/>
    </source>
</evidence>
<evidence type="ECO:0000256" key="3">
    <source>
        <dbReference type="ARBA" id="ARBA00022692"/>
    </source>
</evidence>
<proteinExistence type="predicted"/>
<evidence type="ECO:0000313" key="8">
    <source>
        <dbReference type="Proteomes" id="UP000217758"/>
    </source>
</evidence>
<dbReference type="CDD" id="cd13124">
    <property type="entry name" value="MATE_SpoVB_like"/>
    <property type="match status" value="1"/>
</dbReference>
<evidence type="ECO:0000256" key="6">
    <source>
        <dbReference type="SAM" id="Phobius"/>
    </source>
</evidence>
<dbReference type="InterPro" id="IPR050833">
    <property type="entry name" value="Poly_Biosynth_Transport"/>
</dbReference>
<dbReference type="InterPro" id="IPR002797">
    <property type="entry name" value="Polysacc_synth"/>
</dbReference>
<accession>A0A1L7LHW9</accession>
<dbReference type="PANTHER" id="PTHR30250:SF21">
    <property type="entry name" value="LIPID II FLIPPASE MURJ"/>
    <property type="match status" value="1"/>
</dbReference>
<evidence type="ECO:0000256" key="5">
    <source>
        <dbReference type="ARBA" id="ARBA00023136"/>
    </source>
</evidence>
<feature type="transmembrane region" description="Helical" evidence="6">
    <location>
        <begin position="303"/>
        <end position="322"/>
    </location>
</feature>
<feature type="transmembrane region" description="Helical" evidence="6">
    <location>
        <begin position="435"/>
        <end position="453"/>
    </location>
</feature>
<feature type="transmembrane region" description="Helical" evidence="6">
    <location>
        <begin position="410"/>
        <end position="429"/>
    </location>
</feature>
<feature type="transmembrane region" description="Helical" evidence="6">
    <location>
        <begin position="201"/>
        <end position="221"/>
    </location>
</feature>
<dbReference type="EMBL" id="AP014612">
    <property type="protein sequence ID" value="BAQ23718.1"/>
    <property type="molecule type" value="Genomic_DNA"/>
</dbReference>
<keyword evidence="2" id="KW-1003">Cell membrane</keyword>
<feature type="transmembrane region" description="Helical" evidence="6">
    <location>
        <begin position="134"/>
        <end position="155"/>
    </location>
</feature>
<sequence>MSDKETKMTQQEQMVRGTAWLTAGNFISRLLGAVYIIPWYAWMGKYAAEANALFGMGYEIYALFLLISTVGIPVAVAKQVSKYNTLGDPKKSTYLVRKILHFMLGLGAIFAVIMYIGSPVFASMSRGGQDLVPVLRSLTLAVLVFPSMSVLRGFFQGFNNLKPYAMSQIAEQVVRVIWMLLTAFFIMKMSSGDYVDAVTQSTFAAFVGMFAGIAVLIYFLWQNDLLDALFGKKPEKIDIDTKDLLIETVKEAIPFIVTGSAIQVFKLIDQFTFGNSMALFTHYSDRELKVMFAYFSTNPGKVTMILIAVATAIAGVGIPLLTENFVKKDKKAAARLVVNNLQMLMIFIIPAIMGAVILAKPLYTIFYGLPQGQALGLFIVSLLQTIVLAIYTVLAPMLQALFENRKAIRYFIYGVIAKFVLQVPLIYFLRAYGPILATTFALFIPIILMYLQIQKITGFNRTAIRRTSLLVLILTAIMTIVVALATWLLGLILSDNSRIASLIYIIVIGFIGIVVYGTLALATHLLDKMLGTKAAGLRRKLHMN</sequence>
<dbReference type="Pfam" id="PF01943">
    <property type="entry name" value="Polysacc_synt"/>
    <property type="match status" value="1"/>
</dbReference>
<dbReference type="PANTHER" id="PTHR30250">
    <property type="entry name" value="PST FAMILY PREDICTED COLANIC ACID TRANSPORTER"/>
    <property type="match status" value="1"/>
</dbReference>
<feature type="transmembrane region" description="Helical" evidence="6">
    <location>
        <begin position="20"/>
        <end position="40"/>
    </location>
</feature>
<keyword evidence="4 6" id="KW-1133">Transmembrane helix</keyword>
<feature type="transmembrane region" description="Helical" evidence="6">
    <location>
        <begin position="60"/>
        <end position="78"/>
    </location>
</feature>
<organism evidence="7 8">
    <name type="scientific">Streptococcus troglodytae</name>
    <dbReference type="NCBI Taxonomy" id="1111760"/>
    <lineage>
        <taxon>Bacteria</taxon>
        <taxon>Bacillati</taxon>
        <taxon>Bacillota</taxon>
        <taxon>Bacilli</taxon>
        <taxon>Lactobacillales</taxon>
        <taxon>Streptococcaceae</taxon>
        <taxon>Streptococcus</taxon>
    </lineage>
</organism>
<feature type="transmembrane region" description="Helical" evidence="6">
    <location>
        <begin position="99"/>
        <end position="122"/>
    </location>
</feature>
<keyword evidence="3 6" id="KW-0812">Transmembrane</keyword>
<feature type="transmembrane region" description="Helical" evidence="6">
    <location>
        <begin position="469"/>
        <end position="493"/>
    </location>
</feature>
<dbReference type="RefSeq" id="WP_161940014.1">
    <property type="nucleotide sequence ID" value="NZ_AP014612.1"/>
</dbReference>
<name>A0A1L7LHW9_9STRE</name>
<dbReference type="PIRSF" id="PIRSF038958">
    <property type="entry name" value="PG_synth_SpoVB"/>
    <property type="match status" value="1"/>
</dbReference>
<keyword evidence="8" id="KW-1185">Reference proteome</keyword>
<dbReference type="GO" id="GO:0005886">
    <property type="term" value="C:plasma membrane"/>
    <property type="evidence" value="ECO:0007669"/>
    <property type="project" value="UniProtKB-SubCell"/>
</dbReference>
<dbReference type="Proteomes" id="UP000217758">
    <property type="component" value="Chromosome"/>
</dbReference>
<evidence type="ECO:0000313" key="7">
    <source>
        <dbReference type="EMBL" id="BAQ23718.1"/>
    </source>
</evidence>
<evidence type="ECO:0000256" key="4">
    <source>
        <dbReference type="ARBA" id="ARBA00022989"/>
    </source>
</evidence>
<keyword evidence="5 6" id="KW-0472">Membrane</keyword>
<dbReference type="AlphaFoldDB" id="A0A1L7LHW9"/>
<feature type="transmembrane region" description="Helical" evidence="6">
    <location>
        <begin position="343"/>
        <end position="363"/>
    </location>
</feature>
<dbReference type="KEGG" id="strg:SRT_04570"/>